<feature type="transmembrane region" description="Helical" evidence="5">
    <location>
        <begin position="89"/>
        <end position="107"/>
    </location>
</feature>
<gene>
    <name evidence="6" type="ORF">JJL56_02090</name>
</gene>
<dbReference type="Pfam" id="PF07690">
    <property type="entry name" value="MFS_1"/>
    <property type="match status" value="1"/>
</dbReference>
<keyword evidence="2 5" id="KW-1133">Transmembrane helix</keyword>
<feature type="region of interest" description="Disordered" evidence="4">
    <location>
        <begin position="374"/>
        <end position="397"/>
    </location>
</feature>
<dbReference type="PANTHER" id="PTHR11360:SF290">
    <property type="entry name" value="MONOCARBOXYLATE MFS PERMEASE"/>
    <property type="match status" value="1"/>
</dbReference>
<feature type="transmembrane region" description="Helical" evidence="5">
    <location>
        <begin position="262"/>
        <end position="283"/>
    </location>
</feature>
<reference evidence="6 7" key="1">
    <citation type="submission" date="2021-01" db="EMBL/GenBank/DDBJ databases">
        <title>Azospirillum sp. YIM DDC1 draft genome.</title>
        <authorList>
            <person name="Wang Y.-X."/>
        </authorList>
    </citation>
    <scope>NUCLEOTIDE SEQUENCE [LARGE SCALE GENOMIC DNA]</scope>
    <source>
        <strain evidence="6 7">YIM DDC1</strain>
    </source>
</reference>
<organism evidence="6 7">
    <name type="scientific">Azospirillum aestuarii</name>
    <dbReference type="NCBI Taxonomy" id="2802052"/>
    <lineage>
        <taxon>Bacteria</taxon>
        <taxon>Pseudomonadati</taxon>
        <taxon>Pseudomonadota</taxon>
        <taxon>Alphaproteobacteria</taxon>
        <taxon>Rhodospirillales</taxon>
        <taxon>Azospirillaceae</taxon>
        <taxon>Azospirillum</taxon>
    </lineage>
</organism>
<keyword evidence="3 5" id="KW-0472">Membrane</keyword>
<dbReference type="Gene3D" id="1.20.1250.20">
    <property type="entry name" value="MFS general substrate transporter like domains"/>
    <property type="match status" value="1"/>
</dbReference>
<dbReference type="InterPro" id="IPR036259">
    <property type="entry name" value="MFS_trans_sf"/>
</dbReference>
<keyword evidence="1 5" id="KW-0812">Transmembrane</keyword>
<feature type="transmembrane region" description="Helical" evidence="5">
    <location>
        <begin position="175"/>
        <end position="198"/>
    </location>
</feature>
<dbReference type="InterPro" id="IPR050327">
    <property type="entry name" value="Proton-linked_MCT"/>
</dbReference>
<evidence type="ECO:0000313" key="7">
    <source>
        <dbReference type="Proteomes" id="UP000654452"/>
    </source>
</evidence>
<proteinExistence type="predicted"/>
<evidence type="ECO:0000256" key="1">
    <source>
        <dbReference type="ARBA" id="ARBA00022692"/>
    </source>
</evidence>
<evidence type="ECO:0000256" key="3">
    <source>
        <dbReference type="ARBA" id="ARBA00023136"/>
    </source>
</evidence>
<feature type="transmembrane region" description="Helical" evidence="5">
    <location>
        <begin position="113"/>
        <end position="136"/>
    </location>
</feature>
<evidence type="ECO:0000256" key="2">
    <source>
        <dbReference type="ARBA" id="ARBA00022989"/>
    </source>
</evidence>
<sequence>MTATVSAGTVAVPAPGPLRHSLIAGLGVAQIVSWGTLVYSFPLLAEPTMQAFGLVKTDVYLLASMALVVAALSAYPVGVLIDRGRGRRVMGLGSLLAGLGFLAWSQVQAAWQLYPVFLLLGLVQAMTLYDAAFAVVARLSGADARRAMTALTLWGGFASTVLVPVAQLLLDAVGWRGTLVALGIGNFAIAVLVTVILAERLLDPPRGKAVPTAHSPAGNPVRWVAAKPAFWLLLVSFAVHTGVFSALSYHLYPLLMERGFEAAAVVGAIAVIGPAQVAGRIAVSALAGRLPIRRLGSVIVAGLPLAAVLLFISGSNLLMVYLFAALYGAANGIMTIVRGMAVPEMPSTGWRAKSRIGSTSRSCACATTSATATSLSSSRSSTAARTPSSPPSACGRPPWSCSGFRSNGPRPWATSAGPAGCCTTGRRHRSRQARSSEARSRARANPRFTPPQSRHSQTRHRLQRPAGSTLPEHAPPPDRPRVDTDLVTLISAHDEKGPKLVGTQQVNVHIGLPGEADVDVPTVHADGNLFGNLASVWWNLCPMHYGWPAEILSQGPTLLITPKVRRHPVRASDLVTEAC</sequence>
<comment type="caution">
    <text evidence="6">The sequence shown here is derived from an EMBL/GenBank/DDBJ whole genome shotgun (WGS) entry which is preliminary data.</text>
</comment>
<keyword evidence="7" id="KW-1185">Reference proteome</keyword>
<feature type="transmembrane region" description="Helical" evidence="5">
    <location>
        <begin position="229"/>
        <end position="250"/>
    </location>
</feature>
<feature type="transmembrane region" description="Helical" evidence="5">
    <location>
        <begin position="59"/>
        <end position="77"/>
    </location>
</feature>
<protein>
    <submittedName>
        <fullName evidence="6">MFS transporter</fullName>
    </submittedName>
</protein>
<dbReference type="RefSeq" id="WP_200484011.1">
    <property type="nucleotide sequence ID" value="NZ_JAEPIV010000001.1"/>
</dbReference>
<dbReference type="PANTHER" id="PTHR11360">
    <property type="entry name" value="MONOCARBOXYLATE TRANSPORTER"/>
    <property type="match status" value="1"/>
</dbReference>
<dbReference type="InterPro" id="IPR011701">
    <property type="entry name" value="MFS"/>
</dbReference>
<feature type="compositionally biased region" description="Low complexity" evidence="4">
    <location>
        <begin position="374"/>
        <end position="394"/>
    </location>
</feature>
<name>A0ABS1HS59_9PROT</name>
<evidence type="ECO:0000313" key="6">
    <source>
        <dbReference type="EMBL" id="MBK4717650.1"/>
    </source>
</evidence>
<feature type="transmembrane region" description="Helical" evidence="5">
    <location>
        <begin position="148"/>
        <end position="169"/>
    </location>
</feature>
<feature type="region of interest" description="Disordered" evidence="4">
    <location>
        <begin position="410"/>
        <end position="482"/>
    </location>
</feature>
<accession>A0ABS1HS59</accession>
<dbReference type="EMBL" id="JAEPIV010000001">
    <property type="protein sequence ID" value="MBK4717650.1"/>
    <property type="molecule type" value="Genomic_DNA"/>
</dbReference>
<evidence type="ECO:0000256" key="5">
    <source>
        <dbReference type="SAM" id="Phobius"/>
    </source>
</evidence>
<feature type="transmembrane region" description="Helical" evidence="5">
    <location>
        <begin position="21"/>
        <end position="39"/>
    </location>
</feature>
<dbReference type="Proteomes" id="UP000654452">
    <property type="component" value="Unassembled WGS sequence"/>
</dbReference>
<dbReference type="SUPFAM" id="SSF103473">
    <property type="entry name" value="MFS general substrate transporter"/>
    <property type="match status" value="1"/>
</dbReference>
<evidence type="ECO:0000256" key="4">
    <source>
        <dbReference type="SAM" id="MobiDB-lite"/>
    </source>
</evidence>